<reference evidence="2 3" key="1">
    <citation type="journal article" date="2016" name="Nat. Commun.">
        <title>Thousands of microbial genomes shed light on interconnected biogeochemical processes in an aquifer system.</title>
        <authorList>
            <person name="Anantharaman K."/>
            <person name="Brown C.T."/>
            <person name="Hug L.A."/>
            <person name="Sharon I."/>
            <person name="Castelle C.J."/>
            <person name="Probst A.J."/>
            <person name="Thomas B.C."/>
            <person name="Singh A."/>
            <person name="Wilkins M.J."/>
            <person name="Karaoz U."/>
            <person name="Brodie E.L."/>
            <person name="Williams K.H."/>
            <person name="Hubbard S.S."/>
            <person name="Banfield J.F."/>
        </authorList>
    </citation>
    <scope>NUCLEOTIDE SEQUENCE [LARGE SCALE GENOMIC DNA]</scope>
</reference>
<evidence type="ECO:0000313" key="2">
    <source>
        <dbReference type="EMBL" id="OGD84472.1"/>
    </source>
</evidence>
<sequence>MINIVYATTNPGKFAEVSKLFAPHRIILHSPQEYGIQIDIEETGNTLEANATLKAETYRDQLPDNCIVLGDDTGVEIDALHGEPGIKVRRWKGYSMTDEEIISYTLERLQGVSSAQRGAQFRTVIAVSYKHHPTRTFSGIYRGVIRTQPLATREAGFPFRSLFRGSHPTHRENAAKSALPYLSTLMN</sequence>
<evidence type="ECO:0000256" key="1">
    <source>
        <dbReference type="ARBA" id="ARBA00022801"/>
    </source>
</evidence>
<dbReference type="CDD" id="cd00515">
    <property type="entry name" value="HAM1"/>
    <property type="match status" value="1"/>
</dbReference>
<dbReference type="EMBL" id="MFAR01000036">
    <property type="protein sequence ID" value="OGD84472.1"/>
    <property type="molecule type" value="Genomic_DNA"/>
</dbReference>
<dbReference type="InterPro" id="IPR029001">
    <property type="entry name" value="ITPase-like_fam"/>
</dbReference>
<dbReference type="AlphaFoldDB" id="A0A1F5FY05"/>
<name>A0A1F5FY05_9BACT</name>
<dbReference type="InterPro" id="IPR002637">
    <property type="entry name" value="RdgB/HAM1"/>
</dbReference>
<protein>
    <recommendedName>
        <fullName evidence="4">Non-canonical purine NTP pyrophosphatase</fullName>
    </recommendedName>
</protein>
<gene>
    <name evidence="2" type="ORF">A2618_03275</name>
</gene>
<evidence type="ECO:0008006" key="4">
    <source>
        <dbReference type="Google" id="ProtNLM"/>
    </source>
</evidence>
<dbReference type="Pfam" id="PF01725">
    <property type="entry name" value="Ham1p_like"/>
    <property type="match status" value="1"/>
</dbReference>
<dbReference type="Proteomes" id="UP000177921">
    <property type="component" value="Unassembled WGS sequence"/>
</dbReference>
<dbReference type="SUPFAM" id="SSF52972">
    <property type="entry name" value="ITPase-like"/>
    <property type="match status" value="1"/>
</dbReference>
<dbReference type="Gene3D" id="3.90.950.10">
    <property type="match status" value="1"/>
</dbReference>
<dbReference type="GO" id="GO:0047429">
    <property type="term" value="F:nucleoside triphosphate diphosphatase activity"/>
    <property type="evidence" value="ECO:0007669"/>
    <property type="project" value="InterPro"/>
</dbReference>
<proteinExistence type="predicted"/>
<evidence type="ECO:0000313" key="3">
    <source>
        <dbReference type="Proteomes" id="UP000177921"/>
    </source>
</evidence>
<organism evidence="2 3">
    <name type="scientific">Candidatus Collierbacteria bacterium RIFOXYD1_FULL_46_26</name>
    <dbReference type="NCBI Taxonomy" id="1817732"/>
    <lineage>
        <taxon>Bacteria</taxon>
        <taxon>Candidatus Collieribacteriota</taxon>
    </lineage>
</organism>
<comment type="caution">
    <text evidence="2">The sequence shown here is derived from an EMBL/GenBank/DDBJ whole genome shotgun (WGS) entry which is preliminary data.</text>
</comment>
<dbReference type="GO" id="GO:0009143">
    <property type="term" value="P:nucleoside triphosphate catabolic process"/>
    <property type="evidence" value="ECO:0007669"/>
    <property type="project" value="InterPro"/>
</dbReference>
<accession>A0A1F5FY05</accession>
<keyword evidence="1" id="KW-0378">Hydrolase</keyword>